<reference evidence="1 2" key="1">
    <citation type="submission" date="2013-01" db="EMBL/GenBank/DDBJ databases">
        <authorList>
            <person name="Harkins D.M."/>
            <person name="Durkin A.S."/>
            <person name="Brinkac L.M."/>
            <person name="Haft D.H."/>
            <person name="Selengut J.D."/>
            <person name="Sanka R."/>
            <person name="DePew J."/>
            <person name="Purushe J."/>
            <person name="Picardeau M."/>
            <person name="Werts C."/>
            <person name="Goarant C."/>
            <person name="Vinetz J.M."/>
            <person name="Sutton G.G."/>
            <person name="Nierman W.C."/>
            <person name="Fouts D.E."/>
        </authorList>
    </citation>
    <scope>NUCLEOTIDE SEQUENCE [LARGE SCALE GENOMIC DNA]</scope>
    <source>
        <strain evidence="1 2">200901868</strain>
    </source>
</reference>
<gene>
    <name evidence="1" type="ORF">LEP1GSC133_4504</name>
</gene>
<accession>M6VY42</accession>
<evidence type="ECO:0000313" key="2">
    <source>
        <dbReference type="Proteomes" id="UP000012159"/>
    </source>
</evidence>
<dbReference type="AlphaFoldDB" id="M6VY42"/>
<dbReference type="Proteomes" id="UP000012159">
    <property type="component" value="Unassembled WGS sequence"/>
</dbReference>
<organism evidence="1 2">
    <name type="scientific">Leptospira borgpetersenii serovar Pomona str. 200901868</name>
    <dbReference type="NCBI Taxonomy" id="1192866"/>
    <lineage>
        <taxon>Bacteria</taxon>
        <taxon>Pseudomonadati</taxon>
        <taxon>Spirochaetota</taxon>
        <taxon>Spirochaetia</taxon>
        <taxon>Leptospirales</taxon>
        <taxon>Leptospiraceae</taxon>
        <taxon>Leptospira</taxon>
    </lineage>
</organism>
<evidence type="ECO:0000313" key="1">
    <source>
        <dbReference type="EMBL" id="EMO61780.1"/>
    </source>
</evidence>
<protein>
    <submittedName>
        <fullName evidence="1">Uncharacterized protein</fullName>
    </submittedName>
</protein>
<name>M6VY42_LEPBO</name>
<proteinExistence type="predicted"/>
<dbReference type="EMBL" id="AKWF02000092">
    <property type="protein sequence ID" value="EMO61780.1"/>
    <property type="molecule type" value="Genomic_DNA"/>
</dbReference>
<sequence length="236" mass="25651">MRFTCGTTTVSHSHAAFFFATSKSQSSTCNGLSTRVLSGFCLSSFSLTSLFCTSQIVLGKLVHDIVMICFKTSQTRPSSCSHSTRTKLRHIVRTSRASTCSDVDRSSSVFGDICVPTGSSPSPFPRNAIRNSNTKPVILAPAYVGSQTRSFSVYTRVDSKTTLSAVAQSHIPSIRKLESSISTHISRLCVVGDTSVEDSSLSCKSNRRSSSFTRTHSRHHTVILIYASLSIFFLLS</sequence>
<comment type="caution">
    <text evidence="1">The sequence shown here is derived from an EMBL/GenBank/DDBJ whole genome shotgun (WGS) entry which is preliminary data.</text>
</comment>
<dbReference type="STRING" id="1192866.LEP1GSC133_4504"/>